<dbReference type="InterPro" id="IPR036520">
    <property type="entry name" value="UPF0759_sf"/>
</dbReference>
<dbReference type="Pfam" id="PF01904">
    <property type="entry name" value="DUF72"/>
    <property type="match status" value="1"/>
</dbReference>
<dbReference type="EMBL" id="JASCTH010000009">
    <property type="protein sequence ID" value="MDI6100178.1"/>
    <property type="molecule type" value="Genomic_DNA"/>
</dbReference>
<reference evidence="1 2" key="1">
    <citation type="submission" date="2023-05" db="EMBL/GenBank/DDBJ databases">
        <title>Actinoplanes sp. NEAU-A12 genome sequencing.</title>
        <authorList>
            <person name="Wang Z.-S."/>
        </authorList>
    </citation>
    <scope>NUCLEOTIDE SEQUENCE [LARGE SCALE GENOMIC DNA]</scope>
    <source>
        <strain evidence="1 2">NEAU-A12</strain>
    </source>
</reference>
<gene>
    <name evidence="1" type="ORF">QLQ12_16360</name>
</gene>
<protein>
    <submittedName>
        <fullName evidence="1">DUF72 domain-containing protein</fullName>
    </submittedName>
</protein>
<accession>A0ABT6WKB8</accession>
<dbReference type="RefSeq" id="WP_282760800.1">
    <property type="nucleotide sequence ID" value="NZ_JASCTH010000009.1"/>
</dbReference>
<dbReference type="InterPro" id="IPR002763">
    <property type="entry name" value="DUF72"/>
</dbReference>
<name>A0ABT6WKB8_9ACTN</name>
<comment type="caution">
    <text evidence="1">The sequence shown here is derived from an EMBL/GenBank/DDBJ whole genome shotgun (WGS) entry which is preliminary data.</text>
</comment>
<dbReference type="Gene3D" id="3.20.20.410">
    <property type="entry name" value="Protein of unknown function UPF0759"/>
    <property type="match status" value="1"/>
</dbReference>
<evidence type="ECO:0000313" key="2">
    <source>
        <dbReference type="Proteomes" id="UP001241758"/>
    </source>
</evidence>
<proteinExistence type="predicted"/>
<evidence type="ECO:0000313" key="1">
    <source>
        <dbReference type="EMBL" id="MDI6100178.1"/>
    </source>
</evidence>
<dbReference type="PANTHER" id="PTHR30348">
    <property type="entry name" value="UNCHARACTERIZED PROTEIN YECE"/>
    <property type="match status" value="1"/>
</dbReference>
<dbReference type="PANTHER" id="PTHR30348:SF4">
    <property type="entry name" value="DUF72 DOMAIN-CONTAINING PROTEIN"/>
    <property type="match status" value="1"/>
</dbReference>
<organism evidence="1 2">
    <name type="scientific">Actinoplanes sandaracinus</name>
    <dbReference type="NCBI Taxonomy" id="3045177"/>
    <lineage>
        <taxon>Bacteria</taxon>
        <taxon>Bacillati</taxon>
        <taxon>Actinomycetota</taxon>
        <taxon>Actinomycetes</taxon>
        <taxon>Micromonosporales</taxon>
        <taxon>Micromonosporaceae</taxon>
        <taxon>Actinoplanes</taxon>
    </lineage>
</organism>
<sequence length="261" mass="29727">MLRIGTSGWQYRDWRPDRGADDTGYLYPAGLPQRAWLDHYAARFGTVEINNAFYRLPERDTFTTWREQTPDGFLFAVKMSRYLTHIRRLREPAEPVARFLSRAEALGDKLGPVLLQLPPTMKADLAALDDTLRLFPAEVRVVVEPRHASWFTPACEELLRRHGAALCWADRCGRPVTPLWETAGFGYLRLHEGAAKPWPRYGRAALRSWLDRIAAPEMFVFFNNDPGGAAVIDAGVMAAEAARRDIDMIPVPRIRPRPESR</sequence>
<dbReference type="Proteomes" id="UP001241758">
    <property type="component" value="Unassembled WGS sequence"/>
</dbReference>
<dbReference type="SUPFAM" id="SSF117396">
    <property type="entry name" value="TM1631-like"/>
    <property type="match status" value="1"/>
</dbReference>
<keyword evidence="2" id="KW-1185">Reference proteome</keyword>